<dbReference type="SUPFAM" id="SSF109604">
    <property type="entry name" value="HD-domain/PDEase-like"/>
    <property type="match status" value="1"/>
</dbReference>
<dbReference type="InterPro" id="IPR006674">
    <property type="entry name" value="HD_domain"/>
</dbReference>
<evidence type="ECO:0000313" key="3">
    <source>
        <dbReference type="EMBL" id="RLL18556.1"/>
    </source>
</evidence>
<dbReference type="NCBIfam" id="NF002205">
    <property type="entry name" value="PRK01096.1"/>
    <property type="match status" value="1"/>
</dbReference>
<dbReference type="Proteomes" id="UP000280271">
    <property type="component" value="Unassembled WGS sequence"/>
</dbReference>
<evidence type="ECO:0000313" key="4">
    <source>
        <dbReference type="Proteomes" id="UP000280271"/>
    </source>
</evidence>
<dbReference type="SMART" id="SM00471">
    <property type="entry name" value="HDc"/>
    <property type="match status" value="1"/>
</dbReference>
<dbReference type="Gene3D" id="1.10.3410.10">
    <property type="entry name" value="putative deoxyguanosinetriphosphate triphosphohydrolase like domain"/>
    <property type="match status" value="1"/>
</dbReference>
<dbReference type="PANTHER" id="PTHR11373:SF40">
    <property type="entry name" value="DEOXYGUANOSINETRIPHOSPHATE TRIPHOSPHOHYDROLASE-LIKE PROTEIN 2"/>
    <property type="match status" value="1"/>
</dbReference>
<dbReference type="EMBL" id="RCHC01000020">
    <property type="protein sequence ID" value="RLL18556.1"/>
    <property type="molecule type" value="Genomic_DNA"/>
</dbReference>
<reference evidence="3 4" key="1">
    <citation type="submission" date="2018-09" db="EMBL/GenBank/DDBJ databases">
        <title>The draft genome of Acinetobacter sp. strains.</title>
        <authorList>
            <person name="Qin J."/>
            <person name="Feng Y."/>
            <person name="Zong Z."/>
        </authorList>
    </citation>
    <scope>NUCLEOTIDE SEQUENCE [LARGE SCALE GENOMIC DNA]</scope>
    <source>
        <strain evidence="3 4">WCHAc060005</strain>
    </source>
</reference>
<accession>A0ABX9TTH0</accession>
<sequence>MTQMRWLELLSTVRIGSKKQSSEQARSPFHKDYDRIIFSQSFRQLNRKTQVHPLTQHDGIHTRLTHSLEVSCIGRSLGMLAAEKIKDELPVWIAPADVGAIIQAACLAHDIGNPPFGHAGEYAIREWFDDASHTDFLRDLSPEQEADVRQFEGNAQGLRLLTKIDYHPDDGGMRLTYATLGAYLKYPWLSKTIASQGETPASHRAKFGCYQSEKDILQQIAEQLGLIQLGDFHYCRHPLTYLLEAADDMCYALIDLEDGIILNMLSYEEVEPIFLNLIGEYGAPNELSMKTTWQQKIAALRGRVMKRLVDEVTTAFAKHHFEILTGQLQGSLLDYCPDDIGQGINRAKNLARDKIFEHPQKAGLEIIAHQSLQNILDAFIPLTTPNKTLSFKEQRLMAILSRSGTQFSDSHYNNIMLVLDIISKFSDHQAYNLAQELQGNKAGFF</sequence>
<gene>
    <name evidence="3" type="ORF">D9K81_15265</name>
</gene>
<dbReference type="PANTHER" id="PTHR11373">
    <property type="entry name" value="DEOXYNUCLEOSIDE TRIPHOSPHATE TRIPHOSPHOHYDROLASE"/>
    <property type="match status" value="1"/>
</dbReference>
<dbReference type="InterPro" id="IPR027432">
    <property type="entry name" value="dGTP_triphosphohydrolase_C"/>
</dbReference>
<name>A0ABX9TTH0_9GAMM</name>
<dbReference type="InterPro" id="IPR006261">
    <property type="entry name" value="dGTPase"/>
</dbReference>
<dbReference type="PROSITE" id="PS51831">
    <property type="entry name" value="HD"/>
    <property type="match status" value="1"/>
</dbReference>
<comment type="caution">
    <text evidence="3">The sequence shown here is derived from an EMBL/GenBank/DDBJ whole genome shotgun (WGS) entry which is preliminary data.</text>
</comment>
<feature type="domain" description="HD" evidence="2">
    <location>
        <begin position="63"/>
        <end position="252"/>
    </location>
</feature>
<dbReference type="Pfam" id="PF01966">
    <property type="entry name" value="HD"/>
    <property type="match status" value="1"/>
</dbReference>
<dbReference type="RefSeq" id="WP_120374513.1">
    <property type="nucleotide sequence ID" value="NZ_RCHC01000020.1"/>
</dbReference>
<dbReference type="Gene3D" id="1.10.3210.10">
    <property type="entry name" value="Hypothetical protein af1432"/>
    <property type="match status" value="1"/>
</dbReference>
<evidence type="ECO:0000259" key="2">
    <source>
        <dbReference type="PROSITE" id="PS51831"/>
    </source>
</evidence>
<evidence type="ECO:0000256" key="1">
    <source>
        <dbReference type="ARBA" id="ARBA00022801"/>
    </source>
</evidence>
<dbReference type="InterPro" id="IPR050135">
    <property type="entry name" value="dGTPase-like"/>
</dbReference>
<dbReference type="InterPro" id="IPR003607">
    <property type="entry name" value="HD/PDEase_dom"/>
</dbReference>
<protein>
    <submittedName>
        <fullName evidence="3">Deoxyguanosinetriphosphate triphosphohydrolase</fullName>
    </submittedName>
</protein>
<dbReference type="NCBIfam" id="TIGR01353">
    <property type="entry name" value="dGTP_triPase"/>
    <property type="match status" value="1"/>
</dbReference>
<keyword evidence="1" id="KW-0378">Hydrolase</keyword>
<proteinExistence type="predicted"/>
<dbReference type="InterPro" id="IPR023293">
    <property type="entry name" value="dGTP_triP_hydro_central_sf"/>
</dbReference>
<dbReference type="Gene3D" id="1.10.3550.10">
    <property type="entry name" value="eoxyguanosinetriphosphate triphosphohydrolase domain-like"/>
    <property type="match status" value="1"/>
</dbReference>
<keyword evidence="4" id="KW-1185">Reference proteome</keyword>
<dbReference type="CDD" id="cd00077">
    <property type="entry name" value="HDc"/>
    <property type="match status" value="1"/>
</dbReference>
<organism evidence="3 4">
    <name type="scientific">Acinetobacter chengduensis</name>
    <dbReference type="NCBI Taxonomy" id="2420890"/>
    <lineage>
        <taxon>Bacteria</taxon>
        <taxon>Pseudomonadati</taxon>
        <taxon>Pseudomonadota</taxon>
        <taxon>Gammaproteobacteria</taxon>
        <taxon>Moraxellales</taxon>
        <taxon>Moraxellaceae</taxon>
        <taxon>Acinetobacter</taxon>
    </lineage>
</organism>